<protein>
    <recommendedName>
        <fullName evidence="3">CorA-like transporter domain-containing protein</fullName>
    </recommendedName>
</protein>
<feature type="domain" description="CorA-like transporter" evidence="3">
    <location>
        <begin position="2"/>
        <end position="196"/>
    </location>
</feature>
<keyword evidence="2" id="KW-0472">Membrane</keyword>
<feature type="transmembrane region" description="Helical" evidence="2">
    <location>
        <begin position="20"/>
        <end position="37"/>
    </location>
</feature>
<feature type="compositionally biased region" description="Low complexity" evidence="1">
    <location>
        <begin position="504"/>
        <end position="515"/>
    </location>
</feature>
<evidence type="ECO:0000256" key="1">
    <source>
        <dbReference type="SAM" id="MobiDB-lite"/>
    </source>
</evidence>
<keyword evidence="2" id="KW-1133">Transmembrane helix</keyword>
<feature type="transmembrane region" description="Helical" evidence="2">
    <location>
        <begin position="346"/>
        <end position="363"/>
    </location>
</feature>
<proteinExistence type="predicted"/>
<dbReference type="InterPro" id="IPR058257">
    <property type="entry name" value="CorA-like_dom"/>
</dbReference>
<reference evidence="4 5" key="1">
    <citation type="submission" date="2022-03" db="EMBL/GenBank/DDBJ databases">
        <title>Genome data of Colletotrichum spp.</title>
        <authorList>
            <person name="Utami Y.D."/>
            <person name="Hiruma K."/>
        </authorList>
    </citation>
    <scope>NUCLEOTIDE SEQUENCE [LARGE SCALE GENOMIC DNA]</scope>
    <source>
        <strain evidence="4 5">MAFF 239500</strain>
    </source>
</reference>
<dbReference type="GeneID" id="73329275"/>
<accession>A0AA37P9U3</accession>
<evidence type="ECO:0000256" key="2">
    <source>
        <dbReference type="SAM" id="Phobius"/>
    </source>
</evidence>
<dbReference type="Proteomes" id="UP001055115">
    <property type="component" value="Unassembled WGS sequence"/>
</dbReference>
<gene>
    <name evidence="4" type="ORF">ColSpa_08473</name>
</gene>
<dbReference type="Pfam" id="PF26616">
    <property type="entry name" value="CorA-like"/>
    <property type="match status" value="1"/>
</dbReference>
<feature type="transmembrane region" description="Helical" evidence="2">
    <location>
        <begin position="392"/>
        <end position="418"/>
    </location>
</feature>
<dbReference type="AlphaFoldDB" id="A0AA37P9U3"/>
<evidence type="ECO:0000313" key="5">
    <source>
        <dbReference type="Proteomes" id="UP001055115"/>
    </source>
</evidence>
<keyword evidence="5" id="KW-1185">Reference proteome</keyword>
<name>A0AA37P9U3_9PEZI</name>
<feature type="region of interest" description="Disordered" evidence="1">
    <location>
        <begin position="496"/>
        <end position="515"/>
    </location>
</feature>
<organism evidence="4 5">
    <name type="scientific">Colletotrichum spaethianum</name>
    <dbReference type="NCBI Taxonomy" id="700344"/>
    <lineage>
        <taxon>Eukaryota</taxon>
        <taxon>Fungi</taxon>
        <taxon>Dikarya</taxon>
        <taxon>Ascomycota</taxon>
        <taxon>Pezizomycotina</taxon>
        <taxon>Sordariomycetes</taxon>
        <taxon>Hypocreomycetidae</taxon>
        <taxon>Glomerellales</taxon>
        <taxon>Glomerellaceae</taxon>
        <taxon>Colletotrichum</taxon>
        <taxon>Colletotrichum spaethianum species complex</taxon>
    </lineage>
</organism>
<evidence type="ECO:0000313" key="4">
    <source>
        <dbReference type="EMBL" id="GKT48292.1"/>
    </source>
</evidence>
<dbReference type="RefSeq" id="XP_049130642.1">
    <property type="nucleotide sequence ID" value="XM_049274685.1"/>
</dbReference>
<keyword evidence="2" id="KW-0812">Transmembrane</keyword>
<sequence length="566" mass="62809">MTLNLSEDVLLDMLTYHQVPAHFLSFLASGGGAWSFATSMRFAGFMSCSTLPPRKRQPSLARLGRSGAHVQVCLTLFSIREYPLHALPEDADPVRTPRWETHSAVVYLHLDLKEGTAVWLLVSPRSYHEEKGKGTQNLLWNTLKGDLASDLTAFARLDVHERFRASLSCLLAAARWSIGKFSRHLQDTERRLSDLHADKIQTKPYVYPFDDDDMVDDEPRESIHAQDLRRMAFIMESRHGSVMRAENNLRVLRNLRKFFVDEVSADLKNFDGGHADGFRMHIENFAERVTSVIEEIEDLLDKALALDKLAKNREEYIQRLQAHHSSQQTKTIAELTADDSSAMKQLSFIALVLLPVTVVSAVLSTDIVKFQDLESEHEKNATGGTSDGTVPVFHFSAAAFGTWAVASVLMTIATLMIVKPISSRGRRGNGRVSGSGGGEDAAAYAWVPQLKGWTSYAWNFRDAFESAEKKKFRSNTEKPNPAASASAPSIHAAPMVTKTASNSPEAPLAGEGAPAPAETLQTWKWMGRWLGAGALDTMWQKAKDRSNMTAAATTPLPRWDSRRDEG</sequence>
<feature type="region of interest" description="Disordered" evidence="1">
    <location>
        <begin position="544"/>
        <end position="566"/>
    </location>
</feature>
<comment type="caution">
    <text evidence="4">The sequence shown here is derived from an EMBL/GenBank/DDBJ whole genome shotgun (WGS) entry which is preliminary data.</text>
</comment>
<feature type="region of interest" description="Disordered" evidence="1">
    <location>
        <begin position="471"/>
        <end position="491"/>
    </location>
</feature>
<evidence type="ECO:0000259" key="3">
    <source>
        <dbReference type="Pfam" id="PF26616"/>
    </source>
</evidence>
<dbReference type="EMBL" id="BQXU01000023">
    <property type="protein sequence ID" value="GKT48292.1"/>
    <property type="molecule type" value="Genomic_DNA"/>
</dbReference>
<feature type="compositionally biased region" description="Low complexity" evidence="1">
    <location>
        <begin position="481"/>
        <end position="491"/>
    </location>
</feature>